<protein>
    <recommendedName>
        <fullName evidence="3">Nuclear transport factor 2 family protein</fullName>
    </recommendedName>
</protein>
<reference evidence="2" key="1">
    <citation type="journal article" date="2019" name="Int. J. Syst. Evol. Microbiol.">
        <title>The Global Catalogue of Microorganisms (GCM) 10K type strain sequencing project: providing services to taxonomists for standard genome sequencing and annotation.</title>
        <authorList>
            <consortium name="The Broad Institute Genomics Platform"/>
            <consortium name="The Broad Institute Genome Sequencing Center for Infectious Disease"/>
            <person name="Wu L."/>
            <person name="Ma J."/>
        </authorList>
    </citation>
    <scope>NUCLEOTIDE SEQUENCE [LARGE SCALE GENOMIC DNA]</scope>
    <source>
        <strain evidence="2">JCM 17458</strain>
    </source>
</reference>
<comment type="caution">
    <text evidence="1">The sequence shown here is derived from an EMBL/GenBank/DDBJ whole genome shotgun (WGS) entry which is preliminary data.</text>
</comment>
<dbReference type="Proteomes" id="UP001501586">
    <property type="component" value="Unassembled WGS sequence"/>
</dbReference>
<keyword evidence="2" id="KW-1185">Reference proteome</keyword>
<gene>
    <name evidence="1" type="ORF">GCM10022261_07260</name>
</gene>
<dbReference type="SUPFAM" id="SSF54427">
    <property type="entry name" value="NTF2-like"/>
    <property type="match status" value="1"/>
</dbReference>
<name>A0ABP8EGX3_9MICO</name>
<evidence type="ECO:0008006" key="3">
    <source>
        <dbReference type="Google" id="ProtNLM"/>
    </source>
</evidence>
<accession>A0ABP8EGX3</accession>
<evidence type="ECO:0000313" key="2">
    <source>
        <dbReference type="Proteomes" id="UP001501586"/>
    </source>
</evidence>
<evidence type="ECO:0000313" key="1">
    <source>
        <dbReference type="EMBL" id="GAA4283195.1"/>
    </source>
</evidence>
<proteinExistence type="predicted"/>
<dbReference type="RefSeq" id="WP_236864341.1">
    <property type="nucleotide sequence ID" value="NZ_BAABAZ010000004.1"/>
</dbReference>
<dbReference type="InterPro" id="IPR032710">
    <property type="entry name" value="NTF2-like_dom_sf"/>
</dbReference>
<organism evidence="1 2">
    <name type="scientific">Brevibacterium daeguense</name>
    <dbReference type="NCBI Taxonomy" id="909936"/>
    <lineage>
        <taxon>Bacteria</taxon>
        <taxon>Bacillati</taxon>
        <taxon>Actinomycetota</taxon>
        <taxon>Actinomycetes</taxon>
        <taxon>Micrococcales</taxon>
        <taxon>Brevibacteriaceae</taxon>
        <taxon>Brevibacterium</taxon>
    </lineage>
</organism>
<sequence length="149" mass="16414">MENTILAGPAATPELIQEVLDWFAQYDRFAASKDLEAMADLAAFPLNEVTDDANGHGMAGLLDRSQYFAQMAQVISDDEVTMESRRQPIFLSPALCFVVSDASFTVNGFTQQMRYGDLLIRTAEGWKFQTMVAGGWHDQMSPTPAEGTP</sequence>
<dbReference type="EMBL" id="BAABAZ010000004">
    <property type="protein sequence ID" value="GAA4283195.1"/>
    <property type="molecule type" value="Genomic_DNA"/>
</dbReference>